<keyword evidence="5 9" id="KW-0169">Cobalamin biosynthesis</keyword>
<dbReference type="EMBL" id="CP159307">
    <property type="protein sequence ID" value="XCH32999.1"/>
    <property type="molecule type" value="Genomic_DNA"/>
</dbReference>
<dbReference type="AlphaFoldDB" id="A0AAU8G7V0"/>
<keyword evidence="7 9" id="KW-1133">Transmembrane helix</keyword>
<keyword evidence="6 9" id="KW-0812">Transmembrane</keyword>
<evidence type="ECO:0000256" key="6">
    <source>
        <dbReference type="ARBA" id="ARBA00022692"/>
    </source>
</evidence>
<evidence type="ECO:0000256" key="3">
    <source>
        <dbReference type="ARBA" id="ARBA00006263"/>
    </source>
</evidence>
<evidence type="ECO:0000256" key="8">
    <source>
        <dbReference type="ARBA" id="ARBA00023136"/>
    </source>
</evidence>
<name>A0AAU8G7V0_9CHLR</name>
<comment type="subcellular location">
    <subcellularLocation>
        <location evidence="1 9">Cell membrane</location>
        <topology evidence="1 9">Multi-pass membrane protein</topology>
    </subcellularLocation>
</comment>
<organism evidence="10">
    <name type="scientific">Dehalogenimonas sp. 4OHTPN</name>
    <dbReference type="NCBI Taxonomy" id="3166643"/>
    <lineage>
        <taxon>Bacteria</taxon>
        <taxon>Bacillati</taxon>
        <taxon>Chloroflexota</taxon>
        <taxon>Dehalococcoidia</taxon>
        <taxon>Dehalococcoidales</taxon>
        <taxon>Dehalococcoidaceae</taxon>
        <taxon>Dehalogenimonas</taxon>
    </lineage>
</organism>
<evidence type="ECO:0000256" key="1">
    <source>
        <dbReference type="ARBA" id="ARBA00004651"/>
    </source>
</evidence>
<gene>
    <name evidence="10" type="primary">cbiB</name>
    <name evidence="9" type="synonym">cobD</name>
    <name evidence="10" type="ORF">ABV300_07550</name>
</gene>
<dbReference type="PANTHER" id="PTHR34308:SF1">
    <property type="entry name" value="COBALAMIN BIOSYNTHESIS PROTEIN CBIB"/>
    <property type="match status" value="1"/>
</dbReference>
<protein>
    <recommendedName>
        <fullName evidence="9">Cobalamin biosynthesis protein CobD</fullName>
    </recommendedName>
</protein>
<sequence length="310" mass="33757">MDLILILLLALAIDLTIGEYPVAVHPTVWAGRLAGMLIKPGLRLRRNLQFVYGTILSLSLITLFSASAWLILDFLKGIDYWLFIIGGAVILKPAFCLSQQWRVAQITRAVIESKAPVPSGMKSLFETVSFNQSVTRGEVTSASIRSIAENASDFVTGPLFYYLFLGVPGAVAYRVLNTLDNMIGYRGKFEYLGKFAARLDDAASFIPARITALLLISSAAFKQWDVARAWRTMITDHGLTPGPNGGWPMAAAAGALGVKLYKTGHYELGSSFVEPPIDKITEAVSLYRLSMFTWIGVCLMALAVAAALRG</sequence>
<feature type="transmembrane region" description="Helical" evidence="9">
    <location>
        <begin position="78"/>
        <end position="95"/>
    </location>
</feature>
<dbReference type="NCBIfam" id="TIGR00380">
    <property type="entry name" value="cobal_cbiB"/>
    <property type="match status" value="1"/>
</dbReference>
<dbReference type="GO" id="GO:0048472">
    <property type="term" value="F:threonine-phosphate decarboxylase activity"/>
    <property type="evidence" value="ECO:0007669"/>
    <property type="project" value="InterPro"/>
</dbReference>
<keyword evidence="4 9" id="KW-1003">Cell membrane</keyword>
<feature type="transmembrane region" description="Helical" evidence="9">
    <location>
        <begin position="159"/>
        <end position="176"/>
    </location>
</feature>
<feature type="transmembrane region" description="Helical" evidence="9">
    <location>
        <begin position="50"/>
        <end position="71"/>
    </location>
</feature>
<dbReference type="Pfam" id="PF03186">
    <property type="entry name" value="CobD_Cbib"/>
    <property type="match status" value="1"/>
</dbReference>
<dbReference type="RefSeq" id="WP_353714260.1">
    <property type="nucleotide sequence ID" value="NZ_CP159307.1"/>
</dbReference>
<feature type="transmembrane region" description="Helical" evidence="9">
    <location>
        <begin position="289"/>
        <end position="308"/>
    </location>
</feature>
<comment type="pathway">
    <text evidence="2 9">Cofactor biosynthesis; adenosylcobalamin biosynthesis.</text>
</comment>
<evidence type="ECO:0000256" key="4">
    <source>
        <dbReference type="ARBA" id="ARBA00022475"/>
    </source>
</evidence>
<evidence type="ECO:0000256" key="5">
    <source>
        <dbReference type="ARBA" id="ARBA00022573"/>
    </source>
</evidence>
<comment type="similarity">
    <text evidence="3 9">Belongs to the CobD/CbiB family.</text>
</comment>
<dbReference type="HAMAP" id="MF_00024">
    <property type="entry name" value="CobD_CbiB"/>
    <property type="match status" value="1"/>
</dbReference>
<keyword evidence="8 9" id="KW-0472">Membrane</keyword>
<evidence type="ECO:0000256" key="9">
    <source>
        <dbReference type="HAMAP-Rule" id="MF_00024"/>
    </source>
</evidence>
<evidence type="ECO:0000313" key="10">
    <source>
        <dbReference type="EMBL" id="XCH32999.1"/>
    </source>
</evidence>
<dbReference type="GO" id="GO:0015420">
    <property type="term" value="F:ABC-type vitamin B12 transporter activity"/>
    <property type="evidence" value="ECO:0007669"/>
    <property type="project" value="UniProtKB-UniRule"/>
</dbReference>
<proteinExistence type="inferred from homology"/>
<dbReference type="PANTHER" id="PTHR34308">
    <property type="entry name" value="COBALAMIN BIOSYNTHESIS PROTEIN CBIB"/>
    <property type="match status" value="1"/>
</dbReference>
<dbReference type="GO" id="GO:0009236">
    <property type="term" value="P:cobalamin biosynthetic process"/>
    <property type="evidence" value="ECO:0007669"/>
    <property type="project" value="UniProtKB-UniRule"/>
</dbReference>
<dbReference type="InterPro" id="IPR004485">
    <property type="entry name" value="Cobalamin_biosynth_CobD/CbiB"/>
</dbReference>
<dbReference type="GO" id="GO:0005886">
    <property type="term" value="C:plasma membrane"/>
    <property type="evidence" value="ECO:0007669"/>
    <property type="project" value="UniProtKB-SubCell"/>
</dbReference>
<evidence type="ECO:0000256" key="7">
    <source>
        <dbReference type="ARBA" id="ARBA00022989"/>
    </source>
</evidence>
<comment type="caution">
    <text evidence="9">Lacks conserved residue(s) required for the propagation of feature annotation.</text>
</comment>
<accession>A0AAU8G7V0</accession>
<evidence type="ECO:0000256" key="2">
    <source>
        <dbReference type="ARBA" id="ARBA00004953"/>
    </source>
</evidence>
<comment type="function">
    <text evidence="9">Converts cobyric acid to cobinamide by the addition of aminopropanol on the F carboxylic group.</text>
</comment>
<reference evidence="10" key="1">
    <citation type="submission" date="2024-06" db="EMBL/GenBank/DDBJ databases">
        <title>A Novel Isolate, Dehalogenimonas sp. Strain 4OHTPN, Dechlorinates Aromatic 4 Hydroxy chlorothalonil by a Novel Reductive Dehalogenase.</title>
        <authorList>
            <person name="Liu G."/>
        </authorList>
    </citation>
    <scope>NUCLEOTIDE SEQUENCE</scope>
    <source>
        <strain evidence="10">4OHTPN</strain>
    </source>
</reference>